<gene>
    <name evidence="1" type="ORF">MNBD_NITROSPIRAE03-688</name>
</gene>
<dbReference type="Gene3D" id="3.30.470.20">
    <property type="entry name" value="ATP-grasp fold, B domain"/>
    <property type="match status" value="1"/>
</dbReference>
<reference evidence="1" key="1">
    <citation type="submission" date="2018-06" db="EMBL/GenBank/DDBJ databases">
        <authorList>
            <person name="Zhirakovskaya E."/>
        </authorList>
    </citation>
    <scope>NUCLEOTIDE SEQUENCE</scope>
</reference>
<dbReference type="GO" id="GO:0018169">
    <property type="term" value="F:ribosomal S6-glutamic acid ligase activity"/>
    <property type="evidence" value="ECO:0007669"/>
    <property type="project" value="TreeGrafter"/>
</dbReference>
<name>A0A3B1DBI3_9ZZZZ</name>
<dbReference type="GO" id="GO:0005737">
    <property type="term" value="C:cytoplasm"/>
    <property type="evidence" value="ECO:0007669"/>
    <property type="project" value="TreeGrafter"/>
</dbReference>
<dbReference type="PANTHER" id="PTHR21621">
    <property type="entry name" value="RIBOSOMAL PROTEIN S6 MODIFICATION PROTEIN"/>
    <property type="match status" value="1"/>
</dbReference>
<evidence type="ECO:0000313" key="1">
    <source>
        <dbReference type="EMBL" id="VAX34203.1"/>
    </source>
</evidence>
<protein>
    <submittedName>
        <fullName evidence="1">COGs COG0439</fullName>
    </submittedName>
</protein>
<dbReference type="GO" id="GO:0009432">
    <property type="term" value="P:SOS response"/>
    <property type="evidence" value="ECO:0007669"/>
    <property type="project" value="TreeGrafter"/>
</dbReference>
<dbReference type="SUPFAM" id="SSF56059">
    <property type="entry name" value="Glutathione synthetase ATP-binding domain-like"/>
    <property type="match status" value="1"/>
</dbReference>
<dbReference type="GO" id="GO:0005524">
    <property type="term" value="F:ATP binding"/>
    <property type="evidence" value="ECO:0007669"/>
    <property type="project" value="InterPro"/>
</dbReference>
<sequence length="342" mass="39516">MTVKLAIHSRPGSFSDRWIQYCSEHGIDYRIVDCFDSDILEQLKGVDGLLWHWFHSDPKAQLAARQIIVSAERSGVKVFPDIATCWHYDDKIGQKYLLESIEAPLVPTHVFFDEEEAMKWIDRAEFPKVFKLRCGASSENVRLVRTKKEAEKLCKKAFDKGFPSVSGYFSDAVTKMRKTGSVGQLINKVIRMPKILYAARRARNFIPAQRGYIYFQDFLPDNDFDTRITIIGNRAFGFTRNTRPNDFRASGSGDLEYDLKRIDMRCIKIAFETAGKLKTQSLAFDFIFDQKNNPRIVEISYCYQSKAVYNCSGFWDREMNWHVGHVWPEDAILIDLLEAITV</sequence>
<organism evidence="1">
    <name type="scientific">hydrothermal vent metagenome</name>
    <dbReference type="NCBI Taxonomy" id="652676"/>
    <lineage>
        <taxon>unclassified sequences</taxon>
        <taxon>metagenomes</taxon>
        <taxon>ecological metagenomes</taxon>
    </lineage>
</organism>
<dbReference type="PANTHER" id="PTHR21621:SF0">
    <property type="entry name" value="BETA-CITRYLGLUTAMATE SYNTHASE B-RELATED"/>
    <property type="match status" value="1"/>
</dbReference>
<dbReference type="Gene3D" id="3.30.1490.20">
    <property type="entry name" value="ATP-grasp fold, A domain"/>
    <property type="match status" value="1"/>
</dbReference>
<dbReference type="AlphaFoldDB" id="A0A3B1DBI3"/>
<dbReference type="InterPro" id="IPR013815">
    <property type="entry name" value="ATP_grasp_subdomain_1"/>
</dbReference>
<dbReference type="EMBL" id="UOGI01000270">
    <property type="protein sequence ID" value="VAX34203.1"/>
    <property type="molecule type" value="Genomic_DNA"/>
</dbReference>
<proteinExistence type="predicted"/>
<accession>A0A3B1DBI3</accession>